<accession>A0A0H3A479</accession>
<reference evidence="2" key="1">
    <citation type="journal article" date="2009" name="Environ. Microbiol.">
        <title>Contribution of mobile genetic elements to Desulfovibrio vulgaris genome plasticity.</title>
        <authorList>
            <person name="Walker C.B."/>
            <person name="Stolyar S."/>
            <person name="Chivian D."/>
            <person name="Pinel N."/>
            <person name="Gabster J.A."/>
            <person name="Dehal P.S."/>
            <person name="He Z."/>
            <person name="Yang Z.K."/>
            <person name="Yen H.C."/>
            <person name="Zhou J."/>
            <person name="Wall J.D."/>
            <person name="Hazen T.C."/>
            <person name="Arkin A.P."/>
            <person name="Stahl D.A."/>
        </authorList>
    </citation>
    <scope>NUCLEOTIDE SEQUENCE [LARGE SCALE GENOMIC DNA]</scope>
    <source>
        <strain evidence="2">DP4</strain>
    </source>
</reference>
<evidence type="ECO:0000313" key="2">
    <source>
        <dbReference type="Proteomes" id="UP000009173"/>
    </source>
</evidence>
<dbReference type="HOGENOM" id="CLU_2011606_0_0_7"/>
<gene>
    <name evidence="1" type="ordered locus">Dvul_0240</name>
</gene>
<evidence type="ECO:0000313" key="1">
    <source>
        <dbReference type="EMBL" id="ABM27264.1"/>
    </source>
</evidence>
<name>A0A0H3A479_NITV4</name>
<protein>
    <submittedName>
        <fullName evidence="1">Uncharacterized protein</fullName>
    </submittedName>
</protein>
<sequence length="123" mass="13236">MVASGALPHIMVPAVERCTASFARMEFCEVDAGRLVSDEAAYVTPCRVVPEQFGASRKVAVQVMRYAALVVEATPAAAYACMRGQGRTVNRVMNAIPLWCVRRAASGCCRASLPYALPVSRQV</sequence>
<dbReference type="KEGG" id="dvl:Dvul_0240"/>
<dbReference type="Proteomes" id="UP000009173">
    <property type="component" value="Chromosome"/>
</dbReference>
<organism evidence="1 2">
    <name type="scientific">Nitratidesulfovibrio vulgaris (strain DP4)</name>
    <name type="common">Desulfovibrio vulgaris</name>
    <dbReference type="NCBI Taxonomy" id="391774"/>
    <lineage>
        <taxon>Bacteria</taxon>
        <taxon>Pseudomonadati</taxon>
        <taxon>Thermodesulfobacteriota</taxon>
        <taxon>Desulfovibrionia</taxon>
        <taxon>Desulfovibrionales</taxon>
        <taxon>Desulfovibrionaceae</taxon>
        <taxon>Nitratidesulfovibrio</taxon>
    </lineage>
</organism>
<dbReference type="EMBL" id="CP000527">
    <property type="protein sequence ID" value="ABM27264.1"/>
    <property type="molecule type" value="Genomic_DNA"/>
</dbReference>
<dbReference type="AlphaFoldDB" id="A0A0H3A479"/>
<proteinExistence type="predicted"/>